<evidence type="ECO:0000256" key="1">
    <source>
        <dbReference type="SAM" id="Phobius"/>
    </source>
</evidence>
<dbReference type="AlphaFoldDB" id="A0A2X3JBA0"/>
<evidence type="ECO:0000313" key="3">
    <source>
        <dbReference type="Proteomes" id="UP000250991"/>
    </source>
</evidence>
<proteinExistence type="predicted"/>
<keyword evidence="1" id="KW-0472">Membrane</keyword>
<name>A0A2X3JBA0_ECOLX</name>
<evidence type="ECO:0000313" key="2">
    <source>
        <dbReference type="EMBL" id="SQD01872.1"/>
    </source>
</evidence>
<protein>
    <submittedName>
        <fullName evidence="2">Carbamate kinase</fullName>
        <ecNumber evidence="2">2.7.2.2</ecNumber>
    </submittedName>
</protein>
<accession>A0A2X3JBA0</accession>
<sequence length="66" mass="6962">MLVAAIAVLLPRQKPVDIIEKETVKALVDAGQVVITVAVVVFLLFVKVTICVVPARLSIKTGPAPV</sequence>
<feature type="transmembrane region" description="Helical" evidence="1">
    <location>
        <begin position="31"/>
        <end position="53"/>
    </location>
</feature>
<organism evidence="2 3">
    <name type="scientific">Escherichia coli</name>
    <dbReference type="NCBI Taxonomy" id="562"/>
    <lineage>
        <taxon>Bacteria</taxon>
        <taxon>Pseudomonadati</taxon>
        <taxon>Pseudomonadota</taxon>
        <taxon>Gammaproteobacteria</taxon>
        <taxon>Enterobacterales</taxon>
        <taxon>Enterobacteriaceae</taxon>
        <taxon>Escherichia</taxon>
    </lineage>
</organism>
<keyword evidence="1" id="KW-0812">Transmembrane</keyword>
<keyword evidence="2" id="KW-0418">Kinase</keyword>
<dbReference type="GO" id="GO:0008804">
    <property type="term" value="F:carbamate kinase activity"/>
    <property type="evidence" value="ECO:0007669"/>
    <property type="project" value="UniProtKB-EC"/>
</dbReference>
<keyword evidence="2" id="KW-0808">Transferase</keyword>
<reference evidence="2 3" key="1">
    <citation type="submission" date="2018-06" db="EMBL/GenBank/DDBJ databases">
        <authorList>
            <consortium name="Pathogen Informatics"/>
            <person name="Doyle S."/>
        </authorList>
    </citation>
    <scope>NUCLEOTIDE SEQUENCE [LARGE SCALE GENOMIC DNA]</scope>
    <source>
        <strain evidence="2 3">NCTC8009</strain>
    </source>
</reference>
<dbReference type="EC" id="2.7.2.2" evidence="2"/>
<dbReference type="Proteomes" id="UP000250991">
    <property type="component" value="Unassembled WGS sequence"/>
</dbReference>
<gene>
    <name evidence="2" type="primary">arcC_2</name>
    <name evidence="2" type="ORF">NCTC8009_02308</name>
</gene>
<dbReference type="EMBL" id="UARW01000010">
    <property type="protein sequence ID" value="SQD01872.1"/>
    <property type="molecule type" value="Genomic_DNA"/>
</dbReference>
<keyword evidence="1" id="KW-1133">Transmembrane helix</keyword>